<evidence type="ECO:0000313" key="3">
    <source>
        <dbReference type="Proteomes" id="UP000324897"/>
    </source>
</evidence>
<comment type="caution">
    <text evidence="2">The sequence shown here is derived from an EMBL/GenBank/DDBJ whole genome shotgun (WGS) entry which is preliminary data.</text>
</comment>
<keyword evidence="1" id="KW-0812">Transmembrane</keyword>
<evidence type="ECO:0000256" key="1">
    <source>
        <dbReference type="SAM" id="Phobius"/>
    </source>
</evidence>
<dbReference type="AlphaFoldDB" id="A0A5J9V8I5"/>
<keyword evidence="1" id="KW-1133">Transmembrane helix</keyword>
<gene>
    <name evidence="2" type="ORF">EJB05_23999</name>
</gene>
<keyword evidence="3" id="KW-1185">Reference proteome</keyword>
<name>A0A5J9V8I5_9POAL</name>
<organism evidence="2 3">
    <name type="scientific">Eragrostis curvula</name>
    <name type="common">weeping love grass</name>
    <dbReference type="NCBI Taxonomy" id="38414"/>
    <lineage>
        <taxon>Eukaryota</taxon>
        <taxon>Viridiplantae</taxon>
        <taxon>Streptophyta</taxon>
        <taxon>Embryophyta</taxon>
        <taxon>Tracheophyta</taxon>
        <taxon>Spermatophyta</taxon>
        <taxon>Magnoliopsida</taxon>
        <taxon>Liliopsida</taxon>
        <taxon>Poales</taxon>
        <taxon>Poaceae</taxon>
        <taxon>PACMAD clade</taxon>
        <taxon>Chloridoideae</taxon>
        <taxon>Eragrostideae</taxon>
        <taxon>Eragrostidinae</taxon>
        <taxon>Eragrostis</taxon>
    </lineage>
</organism>
<dbReference type="Gramene" id="TVU32275">
    <property type="protein sequence ID" value="TVU32275"/>
    <property type="gene ID" value="EJB05_23999"/>
</dbReference>
<accession>A0A5J9V8I5</accession>
<sequence>MAPLPLLRRSYVSSRSNAFGSCFACGWFLSCFRVFLAVVCCLLFVSGAYLPSWGCGACSDIHGWSASWLA</sequence>
<protein>
    <submittedName>
        <fullName evidence="2">Uncharacterized protein</fullName>
    </submittedName>
</protein>
<feature type="non-terminal residue" evidence="2">
    <location>
        <position position="1"/>
    </location>
</feature>
<feature type="transmembrane region" description="Helical" evidence="1">
    <location>
        <begin position="21"/>
        <end position="45"/>
    </location>
</feature>
<dbReference type="EMBL" id="RWGY01000011">
    <property type="protein sequence ID" value="TVU32275.1"/>
    <property type="molecule type" value="Genomic_DNA"/>
</dbReference>
<dbReference type="Proteomes" id="UP000324897">
    <property type="component" value="Chromosome 1"/>
</dbReference>
<keyword evidence="1" id="KW-0472">Membrane</keyword>
<evidence type="ECO:0000313" key="2">
    <source>
        <dbReference type="EMBL" id="TVU32275.1"/>
    </source>
</evidence>
<reference evidence="2 3" key="1">
    <citation type="journal article" date="2019" name="Sci. Rep.">
        <title>A high-quality genome of Eragrostis curvula grass provides insights into Poaceae evolution and supports new strategies to enhance forage quality.</title>
        <authorList>
            <person name="Carballo J."/>
            <person name="Santos B.A.C.M."/>
            <person name="Zappacosta D."/>
            <person name="Garbus I."/>
            <person name="Selva J.P."/>
            <person name="Gallo C.A."/>
            <person name="Diaz A."/>
            <person name="Albertini E."/>
            <person name="Caccamo M."/>
            <person name="Echenique V."/>
        </authorList>
    </citation>
    <scope>NUCLEOTIDE SEQUENCE [LARGE SCALE GENOMIC DNA]</scope>
    <source>
        <strain evidence="3">cv. Victoria</strain>
        <tissue evidence="2">Leaf</tissue>
    </source>
</reference>
<proteinExistence type="predicted"/>